<evidence type="ECO:0000256" key="1">
    <source>
        <dbReference type="PROSITE-ProRule" id="PRU00723"/>
    </source>
</evidence>
<dbReference type="PANTHER" id="PTHR37562">
    <property type="entry name" value="C3H1-TYPE DOMAIN-CONTAINING PROTEIN-RELATED"/>
    <property type="match status" value="1"/>
</dbReference>
<dbReference type="PROSITE" id="PS50103">
    <property type="entry name" value="ZF_C3H1"/>
    <property type="match status" value="1"/>
</dbReference>
<dbReference type="PANTHER" id="PTHR37562:SF2">
    <property type="entry name" value="C3H1-TYPE DOMAIN-CONTAINING PROTEIN"/>
    <property type="match status" value="1"/>
</dbReference>
<dbReference type="AlphaFoldDB" id="A0A0S4JWC5"/>
<dbReference type="VEuPathDB" id="TriTrypDB:BSAL_47790"/>
<keyword evidence="1" id="KW-0862">Zinc</keyword>
<dbReference type="Proteomes" id="UP000051952">
    <property type="component" value="Unassembled WGS sequence"/>
</dbReference>
<feature type="compositionally biased region" description="Basic and acidic residues" evidence="2">
    <location>
        <begin position="317"/>
        <end position="326"/>
    </location>
</feature>
<keyword evidence="1" id="KW-0479">Metal-binding</keyword>
<name>A0A0S4JWC5_BODSA</name>
<feature type="compositionally biased region" description="Polar residues" evidence="2">
    <location>
        <begin position="417"/>
        <end position="427"/>
    </location>
</feature>
<evidence type="ECO:0000313" key="5">
    <source>
        <dbReference type="Proteomes" id="UP000051952"/>
    </source>
</evidence>
<keyword evidence="1" id="KW-0863">Zinc-finger</keyword>
<proteinExistence type="predicted"/>
<keyword evidence="5" id="KW-1185">Reference proteome</keyword>
<feature type="region of interest" description="Disordered" evidence="2">
    <location>
        <begin position="413"/>
        <end position="710"/>
    </location>
</feature>
<feature type="compositionally biased region" description="Low complexity" evidence="2">
    <location>
        <begin position="428"/>
        <end position="443"/>
    </location>
</feature>
<feature type="compositionally biased region" description="Polar residues" evidence="2">
    <location>
        <begin position="483"/>
        <end position="496"/>
    </location>
</feature>
<evidence type="ECO:0000259" key="3">
    <source>
        <dbReference type="PROSITE" id="PS50103"/>
    </source>
</evidence>
<dbReference type="GO" id="GO:0008270">
    <property type="term" value="F:zinc ion binding"/>
    <property type="evidence" value="ECO:0007669"/>
    <property type="project" value="UniProtKB-KW"/>
</dbReference>
<accession>A0A0S4JWC5</accession>
<dbReference type="OrthoDB" id="239531at2759"/>
<feature type="compositionally biased region" description="Low complexity" evidence="2">
    <location>
        <begin position="357"/>
        <end position="370"/>
    </location>
</feature>
<feature type="domain" description="C3H1-type" evidence="3">
    <location>
        <begin position="263"/>
        <end position="291"/>
    </location>
</feature>
<feature type="region of interest" description="Disordered" evidence="2">
    <location>
        <begin position="311"/>
        <end position="375"/>
    </location>
</feature>
<feature type="region of interest" description="Disordered" evidence="2">
    <location>
        <begin position="1"/>
        <end position="27"/>
    </location>
</feature>
<dbReference type="EMBL" id="CYKH01002240">
    <property type="protein sequence ID" value="CUG94359.1"/>
    <property type="molecule type" value="Genomic_DNA"/>
</dbReference>
<evidence type="ECO:0000313" key="4">
    <source>
        <dbReference type="EMBL" id="CUG94359.1"/>
    </source>
</evidence>
<sequence length="710" mass="78673">MLPVYSNAPPHPQQGHQFPSSNHGLNRARSPVTAIRSPIHDRAPPIQLHDPQTGRMVNVKPSRTTATAAPLHSGGTLCREFLERTGCQAGSYCNSVHVVGREHIWESFIPNVTERGTYVRGFHVSCYDPNMVKYLILPSDTVTPTSGSANYISMFNEHGENFKARFQVCKMMFDVSSCTNGSACSDIHTSLKDFSGVLGQETHVCDEETLPLYRRLPEDVVVRVYQQNSTDDFHEFSGEKVLLTLGAQQYLDAFMNEGRRIPRKKMQHCAHFRLKRLCRMGPGCKFIHVVIDGQSGSTNPLDEDMDSYALASQSSHPRMESPHSRTDSPVMTEVNVIVREKTRGSGYRSPLSVNSRTTSPQLPPSQTQSQKPKMGPADVAAMLAMQINASSGGILTAGSPLIPPSIDSVVAPARSPTRINNPYQQPVSGSSSANSSFSEAKASGGNRPSSGSAHVTSNTTASSPYAPNYANATVHAVPAPPNTADQGYPTQPSSADQRSDTYAARQQPTGQQPLQYQQYQPYPQQPQQQQPQPQPQQQHYSAFPQPQQQQYGGGYPSSEYSGNNAAPQPTQQKYPYQQQQQPQAPQQPYYQGQQQQYSSEHQGYQQQPGNYPSQQQQHSYPPQQQHAHSAQQPNAYQPYPTTHQQQQVYSSAPANNAAYPPYSQYAYSQPQPPAQQQQQQYYQQQQQAQQPTMQRPAYPQQPPNNGQNWS</sequence>
<feature type="compositionally biased region" description="Low complexity" evidence="2">
    <location>
        <begin position="506"/>
        <end position="691"/>
    </location>
</feature>
<reference evidence="5" key="1">
    <citation type="submission" date="2015-09" db="EMBL/GenBank/DDBJ databases">
        <authorList>
            <consortium name="Pathogen Informatics"/>
        </authorList>
    </citation>
    <scope>NUCLEOTIDE SEQUENCE [LARGE SCALE GENOMIC DNA]</scope>
    <source>
        <strain evidence="5">Lake Konstanz</strain>
    </source>
</reference>
<feature type="compositionally biased region" description="Polar residues" evidence="2">
    <location>
        <begin position="446"/>
        <end position="465"/>
    </location>
</feature>
<feature type="compositionally biased region" description="Polar residues" evidence="2">
    <location>
        <begin position="14"/>
        <end position="24"/>
    </location>
</feature>
<dbReference type="OMA" id="HETQDEP"/>
<feature type="zinc finger region" description="C3H1-type" evidence="1">
    <location>
        <begin position="263"/>
        <end position="291"/>
    </location>
</feature>
<organism evidence="4 5">
    <name type="scientific">Bodo saltans</name>
    <name type="common">Flagellated protozoan</name>
    <dbReference type="NCBI Taxonomy" id="75058"/>
    <lineage>
        <taxon>Eukaryota</taxon>
        <taxon>Discoba</taxon>
        <taxon>Euglenozoa</taxon>
        <taxon>Kinetoplastea</taxon>
        <taxon>Metakinetoplastina</taxon>
        <taxon>Eubodonida</taxon>
        <taxon>Bodonidae</taxon>
        <taxon>Bodo</taxon>
    </lineage>
</organism>
<gene>
    <name evidence="4" type="ORF">BSAL_47790</name>
</gene>
<evidence type="ECO:0000256" key="2">
    <source>
        <dbReference type="SAM" id="MobiDB-lite"/>
    </source>
</evidence>
<protein>
    <recommendedName>
        <fullName evidence="3">C3H1-type domain-containing protein</fullName>
    </recommendedName>
</protein>
<dbReference type="InterPro" id="IPR000571">
    <property type="entry name" value="Znf_CCCH"/>
</dbReference>